<dbReference type="Gene3D" id="3.90.150.10">
    <property type="entry name" value="Variant Surface Glycoprotein, subunit A domain 1"/>
    <property type="match status" value="1"/>
</dbReference>
<keyword evidence="7" id="KW-0449">Lipoprotein</keyword>
<dbReference type="VEuPathDB" id="TriTrypDB:Tb1125.Tb11.v5.0916"/>
<organism evidence="12">
    <name type="scientific">Trypanosoma brucei</name>
    <dbReference type="NCBI Taxonomy" id="5691"/>
    <lineage>
        <taxon>Eukaryota</taxon>
        <taxon>Discoba</taxon>
        <taxon>Euglenozoa</taxon>
        <taxon>Kinetoplastea</taxon>
        <taxon>Metakinetoplastina</taxon>
        <taxon>Trypanosomatida</taxon>
        <taxon>Trypanosomatidae</taxon>
        <taxon>Trypanosoma</taxon>
    </lineage>
</organism>
<accession>S5FV09</accession>
<dbReference type="Pfam" id="PF00913">
    <property type="entry name" value="Trypan_glycop"/>
    <property type="match status" value="1"/>
</dbReference>
<dbReference type="AlphaFoldDB" id="S5FV09"/>
<evidence type="ECO:0000256" key="8">
    <source>
        <dbReference type="SAM" id="MobiDB-lite"/>
    </source>
</evidence>
<dbReference type="VEuPathDB" id="TriTrypDB:Tb927.5.4950"/>
<evidence type="ECO:0000256" key="6">
    <source>
        <dbReference type="ARBA" id="ARBA00023180"/>
    </source>
</evidence>
<feature type="domain" description="Trypanosome variant surface glycoprotein C-terminal" evidence="11">
    <location>
        <begin position="380"/>
        <end position="494"/>
    </location>
</feature>
<gene>
    <name evidence="12" type="primary">VSG</name>
</gene>
<keyword evidence="4" id="KW-0336">GPI-anchor</keyword>
<feature type="chain" id="PRO_5004536039" evidence="9">
    <location>
        <begin position="25"/>
        <end position="495"/>
    </location>
</feature>
<feature type="region of interest" description="Disordered" evidence="8">
    <location>
        <begin position="418"/>
        <end position="438"/>
    </location>
</feature>
<evidence type="ECO:0000256" key="5">
    <source>
        <dbReference type="ARBA" id="ARBA00023136"/>
    </source>
</evidence>
<proteinExistence type="evidence at transcript level"/>
<dbReference type="SUPFAM" id="SSF58087">
    <property type="entry name" value="Variant surface glycoprotein (N-terminal domain)"/>
    <property type="match status" value="1"/>
</dbReference>
<sequence>MKKMKLLALIALLTLGAQTRYTAANKHAMKVSAFKALCELSGELKKEPAVAAQTLSNLLSQAQKYRDISVDLHILASQNETTELAAAAPIAFLAATKAHQLTQSAATLAAKTAHAAAAASYLSGFIDQTTSIFEQNQGSTDHCIATDSNAKHTGYAELAGCLTAKNTHPAITSAGPATSDLKTKLQAVGALNGITTASTSSNNCMLTSTQSGQTGYGGTTDQPTTMLWIGGIMSFGGAALNAGAFPRTASNIGQSALVKAATEAIAAAKAPEEAADAEAAILDKVADTTSKQTFTDFDTTEQRVGQSDKTTQHKIKGADLTKLAAKLKNYRDNQGGEPKLQKKRKDYLKTYSRQLNEVTEHCQPMECEVRNPTKAEESECNSAGGDKNKCKNLEGKGCTFNKESNKCELKKEMKTELEKENQAGTGEGAAGTEKQGVNCSKHTKKEDCEKENEGQKPGDKAKCGWIEEKCKDSSFLINKQFALSVVSAAFMALLF</sequence>
<name>S5FV09_9TRYP</name>
<feature type="domain" description="Trypanosome variant surface glycoprotein A-type N-terminal" evidence="10">
    <location>
        <begin position="12"/>
        <end position="315"/>
    </location>
</feature>
<dbReference type="Gene3D" id="1.10.470.10">
    <property type="entry name" value="Variant Surface Glycoprotein, subunit A, domain 2"/>
    <property type="match status" value="1"/>
</dbReference>
<keyword evidence="6" id="KW-0325">Glycoprotein</keyword>
<dbReference type="GO" id="GO:0098552">
    <property type="term" value="C:side of membrane"/>
    <property type="evidence" value="ECO:0007669"/>
    <property type="project" value="UniProtKB-KW"/>
</dbReference>
<dbReference type="Pfam" id="PF10659">
    <property type="entry name" value="Trypan_glycop_C"/>
    <property type="match status" value="1"/>
</dbReference>
<reference evidence="12" key="1">
    <citation type="journal article" date="2013" name="PLoS Pathog.">
        <title>Mosaic VSGs and the Scale of Trypanosoma brucei Antigenic Variation.</title>
        <authorList>
            <person name="Hall J.P."/>
            <person name="Wang H."/>
            <person name="Barry J.D."/>
        </authorList>
    </citation>
    <scope>NUCLEOTIDE SEQUENCE</scope>
    <source>
        <strain evidence="12">TREU927/4 GUTat 10.1</strain>
    </source>
</reference>
<evidence type="ECO:0000313" key="12">
    <source>
        <dbReference type="EMBL" id="AGQ49954.1"/>
    </source>
</evidence>
<dbReference type="VEuPathDB" id="TriTrypDB:Tb427_000684300"/>
<dbReference type="EMBL" id="KC434610">
    <property type="protein sequence ID" value="AGQ49954.1"/>
    <property type="molecule type" value="mRNA"/>
</dbReference>
<keyword evidence="9" id="KW-0732">Signal</keyword>
<reference evidence="12" key="2">
    <citation type="submission" date="2013-01" db="EMBL/GenBank/DDBJ databases">
        <authorList>
            <person name="Hall J.P.J."/>
            <person name="Barry J.D."/>
        </authorList>
    </citation>
    <scope>NUCLEOTIDE SEQUENCE</scope>
    <source>
        <strain evidence="12">TREU927/4 GUTat 10.1</strain>
    </source>
</reference>
<comment type="subcellular location">
    <subcellularLocation>
        <location evidence="2">Cell membrane</location>
        <topology evidence="2">Lipid-anchor</topology>
        <topology evidence="2">GPI-anchor</topology>
    </subcellularLocation>
</comment>
<dbReference type="GO" id="GO:0042783">
    <property type="term" value="P:symbiont-mediated evasion of host immune response"/>
    <property type="evidence" value="ECO:0007669"/>
    <property type="project" value="InterPro"/>
</dbReference>
<evidence type="ECO:0000256" key="7">
    <source>
        <dbReference type="ARBA" id="ARBA00023288"/>
    </source>
</evidence>
<dbReference type="GO" id="GO:0005886">
    <property type="term" value="C:plasma membrane"/>
    <property type="evidence" value="ECO:0007669"/>
    <property type="project" value="UniProtKB-SubCell"/>
</dbReference>
<evidence type="ECO:0000256" key="3">
    <source>
        <dbReference type="ARBA" id="ARBA00022475"/>
    </source>
</evidence>
<evidence type="ECO:0000256" key="4">
    <source>
        <dbReference type="ARBA" id="ARBA00022622"/>
    </source>
</evidence>
<evidence type="ECO:0000256" key="1">
    <source>
        <dbReference type="ARBA" id="ARBA00002523"/>
    </source>
</evidence>
<protein>
    <submittedName>
        <fullName evidence="12">Variant surface glycoprotein</fullName>
    </submittedName>
</protein>
<keyword evidence="5" id="KW-0472">Membrane</keyword>
<evidence type="ECO:0000259" key="11">
    <source>
        <dbReference type="Pfam" id="PF10659"/>
    </source>
</evidence>
<evidence type="ECO:0000256" key="2">
    <source>
        <dbReference type="ARBA" id="ARBA00004609"/>
    </source>
</evidence>
<evidence type="ECO:0000256" key="9">
    <source>
        <dbReference type="SAM" id="SignalP"/>
    </source>
</evidence>
<feature type="signal peptide" evidence="9">
    <location>
        <begin position="1"/>
        <end position="24"/>
    </location>
</feature>
<dbReference type="InterPro" id="IPR019609">
    <property type="entry name" value="Variant_surf_glycoprt_trypan_C"/>
</dbReference>
<comment type="function">
    <text evidence="1">VSG forms a coat on the surface of the parasite. The trypanosome evades the immune response of the host by expressing a series of antigenically distinct VSGs from an estimated 1000 VSG genes.</text>
</comment>
<dbReference type="InterPro" id="IPR001812">
    <property type="entry name" value="Trypano_VSG_A_N_dom"/>
</dbReference>
<evidence type="ECO:0000259" key="10">
    <source>
        <dbReference type="Pfam" id="PF00913"/>
    </source>
</evidence>
<keyword evidence="3" id="KW-1003">Cell membrane</keyword>